<sequence length="190" mass="21103">MQLIQKLRDDQKCMKKFEPSSRYKATEDIISIGSFVEVLVLNHYVLVRKILGKLSKLQDEDAQNKTNIQEPRKLCLLDHKIQQLSKGSSEGSGTTPEVPDEPKDNSAVVAEKQAGYVQTNLTLSSAELEIQSMVDVPIHQEDLAVQRTPLIDPVISMVTEKTASTPTPPTTQAHVQMCSTSCWKDISRGV</sequence>
<organism evidence="2 3">
    <name type="scientific">Tanacetum coccineum</name>
    <dbReference type="NCBI Taxonomy" id="301880"/>
    <lineage>
        <taxon>Eukaryota</taxon>
        <taxon>Viridiplantae</taxon>
        <taxon>Streptophyta</taxon>
        <taxon>Embryophyta</taxon>
        <taxon>Tracheophyta</taxon>
        <taxon>Spermatophyta</taxon>
        <taxon>Magnoliopsida</taxon>
        <taxon>eudicotyledons</taxon>
        <taxon>Gunneridae</taxon>
        <taxon>Pentapetalae</taxon>
        <taxon>asterids</taxon>
        <taxon>campanulids</taxon>
        <taxon>Asterales</taxon>
        <taxon>Asteraceae</taxon>
        <taxon>Asteroideae</taxon>
        <taxon>Anthemideae</taxon>
        <taxon>Anthemidinae</taxon>
        <taxon>Tanacetum</taxon>
    </lineage>
</organism>
<feature type="compositionally biased region" description="Polar residues" evidence="1">
    <location>
        <begin position="84"/>
        <end position="95"/>
    </location>
</feature>
<name>A0ABQ4XMC3_9ASTR</name>
<gene>
    <name evidence="2" type="ORF">Tco_0680785</name>
</gene>
<reference evidence="2" key="1">
    <citation type="journal article" date="2022" name="Int. J. Mol. Sci.">
        <title>Draft Genome of Tanacetum Coccineum: Genomic Comparison of Closely Related Tanacetum-Family Plants.</title>
        <authorList>
            <person name="Yamashiro T."/>
            <person name="Shiraishi A."/>
            <person name="Nakayama K."/>
            <person name="Satake H."/>
        </authorList>
    </citation>
    <scope>NUCLEOTIDE SEQUENCE</scope>
</reference>
<accession>A0ABQ4XMC3</accession>
<feature type="region of interest" description="Disordered" evidence="1">
    <location>
        <begin position="84"/>
        <end position="105"/>
    </location>
</feature>
<reference evidence="2" key="2">
    <citation type="submission" date="2022-01" db="EMBL/GenBank/DDBJ databases">
        <authorList>
            <person name="Yamashiro T."/>
            <person name="Shiraishi A."/>
            <person name="Satake H."/>
            <person name="Nakayama K."/>
        </authorList>
    </citation>
    <scope>NUCLEOTIDE SEQUENCE</scope>
</reference>
<evidence type="ECO:0000313" key="3">
    <source>
        <dbReference type="Proteomes" id="UP001151760"/>
    </source>
</evidence>
<evidence type="ECO:0000256" key="1">
    <source>
        <dbReference type="SAM" id="MobiDB-lite"/>
    </source>
</evidence>
<keyword evidence="3" id="KW-1185">Reference proteome</keyword>
<comment type="caution">
    <text evidence="2">The sequence shown here is derived from an EMBL/GenBank/DDBJ whole genome shotgun (WGS) entry which is preliminary data.</text>
</comment>
<dbReference type="Proteomes" id="UP001151760">
    <property type="component" value="Unassembled WGS sequence"/>
</dbReference>
<protein>
    <submittedName>
        <fullName evidence="2">Uncharacterized protein</fullName>
    </submittedName>
</protein>
<dbReference type="EMBL" id="BQNB010009633">
    <property type="protein sequence ID" value="GJS66221.1"/>
    <property type="molecule type" value="Genomic_DNA"/>
</dbReference>
<proteinExistence type="predicted"/>
<evidence type="ECO:0000313" key="2">
    <source>
        <dbReference type="EMBL" id="GJS66221.1"/>
    </source>
</evidence>